<accession>A0A553IIQ2</accession>
<evidence type="ECO:0000256" key="8">
    <source>
        <dbReference type="ARBA" id="ARBA00023315"/>
    </source>
</evidence>
<dbReference type="InterPro" id="IPR016039">
    <property type="entry name" value="Thiolase-like"/>
</dbReference>
<feature type="domain" description="Beta-ketoacyl-[acyl-carrier-protein] synthase III N-terminal" evidence="11">
    <location>
        <begin position="110"/>
        <end position="177"/>
    </location>
</feature>
<dbReference type="HAMAP" id="MF_01815">
    <property type="entry name" value="FabH"/>
    <property type="match status" value="1"/>
</dbReference>
<comment type="subcellular location">
    <subcellularLocation>
        <location evidence="9">Cytoplasm</location>
    </subcellularLocation>
</comment>
<dbReference type="InterPro" id="IPR013751">
    <property type="entry name" value="ACP_syn_III_N"/>
</dbReference>
<keyword evidence="7 9" id="KW-0511">Multifunctional enzyme</keyword>
<keyword evidence="2 9" id="KW-0444">Lipid biosynthesis</keyword>
<evidence type="ECO:0000256" key="5">
    <source>
        <dbReference type="ARBA" id="ARBA00023098"/>
    </source>
</evidence>
<dbReference type="UniPathway" id="UPA00094"/>
<evidence type="ECO:0000313" key="13">
    <source>
        <dbReference type="Proteomes" id="UP000315938"/>
    </source>
</evidence>
<keyword evidence="9" id="KW-0963">Cytoplasm</keyword>
<dbReference type="GO" id="GO:0005737">
    <property type="term" value="C:cytoplasm"/>
    <property type="evidence" value="ECO:0007669"/>
    <property type="project" value="UniProtKB-SubCell"/>
</dbReference>
<dbReference type="EMBL" id="VKID01000001">
    <property type="protein sequence ID" value="TRY00089.1"/>
    <property type="molecule type" value="Genomic_DNA"/>
</dbReference>
<evidence type="ECO:0000256" key="6">
    <source>
        <dbReference type="ARBA" id="ARBA00023160"/>
    </source>
</evidence>
<keyword evidence="4 9" id="KW-0276">Fatty acid metabolism</keyword>
<dbReference type="CDD" id="cd00830">
    <property type="entry name" value="KAS_III"/>
    <property type="match status" value="1"/>
</dbReference>
<comment type="similarity">
    <text evidence="1 9">Belongs to the thiolase-like superfamily. FabH family.</text>
</comment>
<evidence type="ECO:0000256" key="7">
    <source>
        <dbReference type="ARBA" id="ARBA00023268"/>
    </source>
</evidence>
<feature type="region of interest" description="ACP-binding" evidence="9">
    <location>
        <begin position="240"/>
        <end position="244"/>
    </location>
</feature>
<keyword evidence="3 9" id="KW-0808">Transferase</keyword>
<comment type="pathway">
    <text evidence="9">Lipid metabolism; fatty acid biosynthesis.</text>
</comment>
<dbReference type="RefSeq" id="WP_012242411.1">
    <property type="nucleotide sequence ID" value="NZ_JACAOE010000001.1"/>
</dbReference>
<evidence type="ECO:0000256" key="1">
    <source>
        <dbReference type="ARBA" id="ARBA00008642"/>
    </source>
</evidence>
<evidence type="ECO:0000256" key="9">
    <source>
        <dbReference type="HAMAP-Rule" id="MF_01815"/>
    </source>
</evidence>
<dbReference type="Gene3D" id="3.40.47.10">
    <property type="match status" value="1"/>
</dbReference>
<evidence type="ECO:0000259" key="11">
    <source>
        <dbReference type="Pfam" id="PF08545"/>
    </source>
</evidence>
<dbReference type="PANTHER" id="PTHR43091">
    <property type="entry name" value="3-OXOACYL-[ACYL-CARRIER-PROTEIN] SYNTHASE"/>
    <property type="match status" value="1"/>
</dbReference>
<dbReference type="GO" id="GO:0004315">
    <property type="term" value="F:3-oxoacyl-[acyl-carrier-protein] synthase activity"/>
    <property type="evidence" value="ECO:0007669"/>
    <property type="project" value="InterPro"/>
</dbReference>
<reference evidence="12 13" key="1">
    <citation type="submission" date="2019-07" db="EMBL/GenBank/DDBJ databases">
        <title>Genome sequence of Acholeplasma laidlawii strain with increased resistance to erythromycin.</title>
        <authorList>
            <person name="Medvedeva E.S."/>
            <person name="Baranova N.B."/>
            <person name="Siniagina M.N."/>
            <person name="Mouzykantov A."/>
            <person name="Chernova O.A."/>
            <person name="Chernov V.M."/>
        </authorList>
    </citation>
    <scope>NUCLEOTIDE SEQUENCE [LARGE SCALE GENOMIC DNA]</scope>
    <source>
        <strain evidence="12 13">PG8REry</strain>
    </source>
</reference>
<dbReference type="AlphaFoldDB" id="A0A553IIQ2"/>
<feature type="domain" description="Beta-ketoacyl-[acyl-carrier-protein] synthase III C-terminal" evidence="10">
    <location>
        <begin position="223"/>
        <end position="309"/>
    </location>
</feature>
<organism evidence="12 13">
    <name type="scientific">Acholeplasma laidlawii</name>
    <dbReference type="NCBI Taxonomy" id="2148"/>
    <lineage>
        <taxon>Bacteria</taxon>
        <taxon>Bacillati</taxon>
        <taxon>Mycoplasmatota</taxon>
        <taxon>Mollicutes</taxon>
        <taxon>Acholeplasmatales</taxon>
        <taxon>Acholeplasmataceae</taxon>
        <taxon>Acholeplasma</taxon>
    </lineage>
</organism>
<comment type="catalytic activity">
    <reaction evidence="9">
        <text>malonyl-[ACP] + acetyl-CoA + H(+) = 3-oxobutanoyl-[ACP] + CO2 + CoA</text>
        <dbReference type="Rhea" id="RHEA:12080"/>
        <dbReference type="Rhea" id="RHEA-COMP:9623"/>
        <dbReference type="Rhea" id="RHEA-COMP:9625"/>
        <dbReference type="ChEBI" id="CHEBI:15378"/>
        <dbReference type="ChEBI" id="CHEBI:16526"/>
        <dbReference type="ChEBI" id="CHEBI:57287"/>
        <dbReference type="ChEBI" id="CHEBI:57288"/>
        <dbReference type="ChEBI" id="CHEBI:78449"/>
        <dbReference type="ChEBI" id="CHEBI:78450"/>
        <dbReference type="EC" id="2.3.1.180"/>
    </reaction>
</comment>
<dbReference type="NCBIfam" id="TIGR00747">
    <property type="entry name" value="fabH"/>
    <property type="match status" value="1"/>
</dbReference>
<comment type="subunit">
    <text evidence="9">Homodimer.</text>
</comment>
<evidence type="ECO:0000256" key="3">
    <source>
        <dbReference type="ARBA" id="ARBA00022679"/>
    </source>
</evidence>
<dbReference type="NCBIfam" id="NF006829">
    <property type="entry name" value="PRK09352.1"/>
    <property type="match status" value="1"/>
</dbReference>
<dbReference type="EC" id="2.3.1.180" evidence="9"/>
<dbReference type="InterPro" id="IPR004655">
    <property type="entry name" value="FabH"/>
</dbReference>
<comment type="function">
    <text evidence="9">Catalyzes the condensation reaction of fatty acid synthesis by the addition to an acyl acceptor of two carbons from malonyl-ACP. Catalyzes the first condensation reaction which initiates fatty acid synthesis and may therefore play a role in governing the total rate of fatty acid production. Possesses both acetoacetyl-ACP synthase and acetyl transacylase activities. Its substrate specificity determines the biosynthesis of branched-chain and/or straight-chain of fatty acids.</text>
</comment>
<evidence type="ECO:0000259" key="10">
    <source>
        <dbReference type="Pfam" id="PF08541"/>
    </source>
</evidence>
<dbReference type="SUPFAM" id="SSF53901">
    <property type="entry name" value="Thiolase-like"/>
    <property type="match status" value="1"/>
</dbReference>
<protein>
    <recommendedName>
        <fullName evidence="9">Beta-ketoacyl-[acyl-carrier-protein] synthase III</fullName>
        <shortName evidence="9">Beta-ketoacyl-ACP synthase III</shortName>
        <shortName evidence="9">KAS III</shortName>
        <ecNumber evidence="9">2.3.1.180</ecNumber>
    </recommendedName>
    <alternativeName>
        <fullName evidence="9">3-oxoacyl-[acyl-carrier-protein] synthase 3</fullName>
    </alternativeName>
    <alternativeName>
        <fullName evidence="9">3-oxoacyl-[acyl-carrier-protein] synthase III</fullName>
    </alternativeName>
</protein>
<evidence type="ECO:0000256" key="4">
    <source>
        <dbReference type="ARBA" id="ARBA00022832"/>
    </source>
</evidence>
<dbReference type="GeneID" id="41338641"/>
<keyword evidence="6 9" id="KW-0275">Fatty acid biosynthesis</keyword>
<evidence type="ECO:0000313" key="12">
    <source>
        <dbReference type="EMBL" id="TRY00089.1"/>
    </source>
</evidence>
<dbReference type="GO" id="GO:0006633">
    <property type="term" value="P:fatty acid biosynthetic process"/>
    <property type="evidence" value="ECO:0007669"/>
    <property type="project" value="UniProtKB-UniRule"/>
</dbReference>
<gene>
    <name evidence="9" type="primary">fabH</name>
    <name evidence="12" type="ORF">FNV44_03325</name>
</gene>
<proteinExistence type="inferred from homology"/>
<dbReference type="GO" id="GO:0033818">
    <property type="term" value="F:beta-ketoacyl-acyl-carrier-protein synthase III activity"/>
    <property type="evidence" value="ECO:0007669"/>
    <property type="project" value="UniProtKB-UniRule"/>
</dbReference>
<dbReference type="Proteomes" id="UP000315938">
    <property type="component" value="Unassembled WGS sequence"/>
</dbReference>
<feature type="active site" evidence="9">
    <location>
        <position position="239"/>
    </location>
</feature>
<dbReference type="Pfam" id="PF08541">
    <property type="entry name" value="ACP_syn_III_C"/>
    <property type="match status" value="1"/>
</dbReference>
<feature type="active site" evidence="9">
    <location>
        <position position="116"/>
    </location>
</feature>
<keyword evidence="8 9" id="KW-0012">Acyltransferase</keyword>
<feature type="active site" evidence="9">
    <location>
        <position position="269"/>
    </location>
</feature>
<dbReference type="OMA" id="WGSEGDK"/>
<name>A0A553IIQ2_ACHLA</name>
<dbReference type="PANTHER" id="PTHR43091:SF1">
    <property type="entry name" value="BETA-KETOACYL-[ACYL-CARRIER-PROTEIN] SYNTHASE III, CHLOROPLASTIC"/>
    <property type="match status" value="1"/>
</dbReference>
<evidence type="ECO:0000256" key="2">
    <source>
        <dbReference type="ARBA" id="ARBA00022516"/>
    </source>
</evidence>
<dbReference type="SMR" id="A0A553IIQ2"/>
<comment type="caution">
    <text evidence="12">The sequence shown here is derived from an EMBL/GenBank/DDBJ whole genome shotgun (WGS) entry which is preliminary data.</text>
</comment>
<keyword evidence="5 9" id="KW-0443">Lipid metabolism</keyword>
<dbReference type="Pfam" id="PF08545">
    <property type="entry name" value="ACP_syn_III"/>
    <property type="match status" value="1"/>
</dbReference>
<sequence>MKNLPIKIVSTGRYAPDNIMTNDDFSKILDTNDEWITTRTGIKRRHIAQGETAIDMAYKAALKAVENKNYDKEKIDLIIVASITSPVKTPSIANLIQAKLGLNHKNIVAFDINAACSGFVYAVEIAASMISSGNYKSALVIGSEHMSSILDWEDRSTAILFGDAAGAAIIEVSDNPKDNAYFWNGSRGDDTGILWIDPKVKMAGREVYKFAVDIMPKAIHKVLEKAGLTIDDIDYIIPHQANYRIIQSVAKDMNLPIERFLMNLEEYGNTSAASIPFLLDEHKTNNPEVKRVILVGFGGGFTWGAAILNV</sequence>
<dbReference type="InterPro" id="IPR013747">
    <property type="entry name" value="ACP_syn_III_C"/>
</dbReference>
<comment type="domain">
    <text evidence="9">The last Arg residue of the ACP-binding site is essential for the weak association between ACP/AcpP and FabH.</text>
</comment>